<name>A0AAD9I9Y3_9PEZI</name>
<evidence type="ECO:0000256" key="1">
    <source>
        <dbReference type="ARBA" id="ARBA00001974"/>
    </source>
</evidence>
<organism evidence="9 10">
    <name type="scientific">Phyllachora maydis</name>
    <dbReference type="NCBI Taxonomy" id="1825666"/>
    <lineage>
        <taxon>Eukaryota</taxon>
        <taxon>Fungi</taxon>
        <taxon>Dikarya</taxon>
        <taxon>Ascomycota</taxon>
        <taxon>Pezizomycotina</taxon>
        <taxon>Sordariomycetes</taxon>
        <taxon>Sordariomycetidae</taxon>
        <taxon>Phyllachorales</taxon>
        <taxon>Phyllachoraceae</taxon>
        <taxon>Phyllachora</taxon>
    </lineage>
</organism>
<evidence type="ECO:0000256" key="4">
    <source>
        <dbReference type="ARBA" id="ARBA00023002"/>
    </source>
</evidence>
<dbReference type="PANTHER" id="PTHR12645:SF1">
    <property type="entry name" value="FAD-LINKED SULFHYDRYL OXIDASE ERV2"/>
    <property type="match status" value="1"/>
</dbReference>
<keyword evidence="4 6" id="KW-0560">Oxidoreductase</keyword>
<dbReference type="InterPro" id="IPR036774">
    <property type="entry name" value="ERV/ALR_sulphydryl_oxid_sf"/>
</dbReference>
<dbReference type="InterPro" id="IPR039799">
    <property type="entry name" value="ALR/ERV"/>
</dbReference>
<dbReference type="GO" id="GO:0005739">
    <property type="term" value="C:mitochondrion"/>
    <property type="evidence" value="ECO:0007669"/>
    <property type="project" value="TreeGrafter"/>
</dbReference>
<dbReference type="Pfam" id="PF04777">
    <property type="entry name" value="Evr1_Alr"/>
    <property type="match status" value="1"/>
</dbReference>
<dbReference type="PROSITE" id="PS51324">
    <property type="entry name" value="ERV_ALR"/>
    <property type="match status" value="1"/>
</dbReference>
<evidence type="ECO:0000256" key="6">
    <source>
        <dbReference type="RuleBase" id="RU371123"/>
    </source>
</evidence>
<dbReference type="InterPro" id="IPR017905">
    <property type="entry name" value="ERV/ALR_sulphydryl_oxidase"/>
</dbReference>
<evidence type="ECO:0000256" key="2">
    <source>
        <dbReference type="ARBA" id="ARBA00022630"/>
    </source>
</evidence>
<keyword evidence="10" id="KW-1185">Reference proteome</keyword>
<dbReference type="SUPFAM" id="SSF69000">
    <property type="entry name" value="FAD-dependent thiol oxidase"/>
    <property type="match status" value="1"/>
</dbReference>
<keyword evidence="3 6" id="KW-0274">FAD</keyword>
<evidence type="ECO:0000259" key="8">
    <source>
        <dbReference type="PROSITE" id="PS51324"/>
    </source>
</evidence>
<reference evidence="9" key="1">
    <citation type="journal article" date="2023" name="Mol. Plant Microbe Interact.">
        <title>Elucidating the Obligate Nature and Biological Capacity of an Invasive Fungal Corn Pathogen.</title>
        <authorList>
            <person name="MacCready J.S."/>
            <person name="Roggenkamp E.M."/>
            <person name="Gdanetz K."/>
            <person name="Chilvers M.I."/>
        </authorList>
    </citation>
    <scope>NUCLEOTIDE SEQUENCE</scope>
    <source>
        <strain evidence="9">PM02</strain>
    </source>
</reference>
<accession>A0AAD9I9Y3</accession>
<evidence type="ECO:0000256" key="7">
    <source>
        <dbReference type="SAM" id="MobiDB-lite"/>
    </source>
</evidence>
<dbReference type="EMBL" id="JAQQPM010000006">
    <property type="protein sequence ID" value="KAK2073250.1"/>
    <property type="molecule type" value="Genomic_DNA"/>
</dbReference>
<feature type="domain" description="ERV/ALR sulfhydryl oxidase" evidence="8">
    <location>
        <begin position="112"/>
        <end position="212"/>
    </location>
</feature>
<feature type="region of interest" description="Disordered" evidence="7">
    <location>
        <begin position="217"/>
        <end position="241"/>
    </location>
</feature>
<dbReference type="PANTHER" id="PTHR12645">
    <property type="entry name" value="ALR/ERV"/>
    <property type="match status" value="1"/>
</dbReference>
<evidence type="ECO:0000313" key="9">
    <source>
        <dbReference type="EMBL" id="KAK2073250.1"/>
    </source>
</evidence>
<dbReference type="GO" id="GO:0050660">
    <property type="term" value="F:flavin adenine dinucleotide binding"/>
    <property type="evidence" value="ECO:0007669"/>
    <property type="project" value="TreeGrafter"/>
</dbReference>
<comment type="catalytic activity">
    <reaction evidence="6">
        <text>2 R'C(R)SH + O2 = R'C(R)S-S(R)CR' + H2O2</text>
        <dbReference type="Rhea" id="RHEA:17357"/>
        <dbReference type="ChEBI" id="CHEBI:15379"/>
        <dbReference type="ChEBI" id="CHEBI:16240"/>
        <dbReference type="ChEBI" id="CHEBI:16520"/>
        <dbReference type="ChEBI" id="CHEBI:17412"/>
        <dbReference type="EC" id="1.8.3.2"/>
    </reaction>
</comment>
<sequence length="241" mass="26918">MELLRPMSRYKKGTYVFVFSQAWSTINHEGAIIGRISRVYSAWGVSTCFYVLAGLTPASPGSASLVPSRTIERKIKWARMHPCKFRTSPWARDAKVPESILKGGSIAPKLENATAKAELGRATWKFLHTTMARFPEKPTPDESETLKTFIILFSRLYPCGECAAHFRTLLEKFPPQTSSRQAAAGWACHVHNQVNKRLKKPEFNCNNLGDFYDCGCGDEDGKDKKGKDGGDGEELKGRKRA</sequence>
<feature type="compositionally biased region" description="Basic and acidic residues" evidence="7">
    <location>
        <begin position="219"/>
        <end position="241"/>
    </location>
</feature>
<proteinExistence type="predicted"/>
<dbReference type="FunFam" id="1.20.120.310:FF:000002">
    <property type="entry name" value="Sulfhydryl oxidase"/>
    <property type="match status" value="1"/>
</dbReference>
<gene>
    <name evidence="9" type="ORF">P8C59_007544</name>
</gene>
<comment type="cofactor">
    <cofactor evidence="1 6">
        <name>FAD</name>
        <dbReference type="ChEBI" id="CHEBI:57692"/>
    </cofactor>
</comment>
<protein>
    <recommendedName>
        <fullName evidence="6">Sulfhydryl oxidase</fullName>
        <ecNumber evidence="6">1.8.3.2</ecNumber>
    </recommendedName>
</protein>
<dbReference type="GO" id="GO:0016971">
    <property type="term" value="F:flavin-dependent sulfhydryl oxidase activity"/>
    <property type="evidence" value="ECO:0007669"/>
    <property type="project" value="InterPro"/>
</dbReference>
<dbReference type="Proteomes" id="UP001217918">
    <property type="component" value="Unassembled WGS sequence"/>
</dbReference>
<keyword evidence="5" id="KW-1015">Disulfide bond</keyword>
<dbReference type="Gene3D" id="1.20.120.310">
    <property type="entry name" value="ERV/ALR sulfhydryl oxidase domain"/>
    <property type="match status" value="1"/>
</dbReference>
<comment type="caution">
    <text evidence="9">The sequence shown here is derived from an EMBL/GenBank/DDBJ whole genome shotgun (WGS) entry which is preliminary data.</text>
</comment>
<evidence type="ECO:0000313" key="10">
    <source>
        <dbReference type="Proteomes" id="UP001217918"/>
    </source>
</evidence>
<dbReference type="AlphaFoldDB" id="A0AAD9I9Y3"/>
<keyword evidence="2 6" id="KW-0285">Flavoprotein</keyword>
<evidence type="ECO:0000256" key="5">
    <source>
        <dbReference type="ARBA" id="ARBA00023157"/>
    </source>
</evidence>
<evidence type="ECO:0000256" key="3">
    <source>
        <dbReference type="ARBA" id="ARBA00022827"/>
    </source>
</evidence>
<dbReference type="EC" id="1.8.3.2" evidence="6"/>